<name>A0A146KP82_LYGHE</name>
<dbReference type="AlphaFoldDB" id="A0A146KP82"/>
<feature type="non-terminal residue" evidence="3">
    <location>
        <position position="1"/>
    </location>
</feature>
<feature type="non-terminal residue" evidence="3">
    <location>
        <position position="156"/>
    </location>
</feature>
<evidence type="ECO:0000256" key="2">
    <source>
        <dbReference type="SAM" id="SignalP"/>
    </source>
</evidence>
<accession>A0A146KP82</accession>
<protein>
    <submittedName>
        <fullName evidence="3">Uncharacterized protein</fullName>
    </submittedName>
</protein>
<feature type="chain" id="PRO_5007526788" evidence="2">
    <location>
        <begin position="17"/>
        <end position="156"/>
    </location>
</feature>
<sequence>WIVSLLVFSAIQLGFGAPIGLPDEDEDVVGYEDFLKDIVMADEPRRVRRKPVEEVVGKTVVDLLSGRLPEEELDRVRRDGGEQMLIMVSPFSSGSSDCEGMQPKDSELPTSDYYQNYRPYQGIPYRDYRVPISMPYPVPYPEPVVIPYQQPLVPAT</sequence>
<reference evidence="3" key="1">
    <citation type="journal article" date="2016" name="Gigascience">
        <title>De novo construction of an expanded transcriptome assembly for the western tarnished plant bug, Lygus hesperus.</title>
        <authorList>
            <person name="Tassone E.E."/>
            <person name="Geib S.M."/>
            <person name="Hall B."/>
            <person name="Fabrick J.A."/>
            <person name="Brent C.S."/>
            <person name="Hull J.J."/>
        </authorList>
    </citation>
    <scope>NUCLEOTIDE SEQUENCE</scope>
</reference>
<proteinExistence type="predicted"/>
<evidence type="ECO:0000256" key="1">
    <source>
        <dbReference type="SAM" id="MobiDB-lite"/>
    </source>
</evidence>
<feature type="signal peptide" evidence="2">
    <location>
        <begin position="1"/>
        <end position="16"/>
    </location>
</feature>
<feature type="region of interest" description="Disordered" evidence="1">
    <location>
        <begin position="90"/>
        <end position="113"/>
    </location>
</feature>
<organism evidence="3">
    <name type="scientific">Lygus hesperus</name>
    <name type="common">Western plant bug</name>
    <dbReference type="NCBI Taxonomy" id="30085"/>
    <lineage>
        <taxon>Eukaryota</taxon>
        <taxon>Metazoa</taxon>
        <taxon>Ecdysozoa</taxon>
        <taxon>Arthropoda</taxon>
        <taxon>Hexapoda</taxon>
        <taxon>Insecta</taxon>
        <taxon>Pterygota</taxon>
        <taxon>Neoptera</taxon>
        <taxon>Paraneoptera</taxon>
        <taxon>Hemiptera</taxon>
        <taxon>Heteroptera</taxon>
        <taxon>Panheteroptera</taxon>
        <taxon>Cimicomorpha</taxon>
        <taxon>Miridae</taxon>
        <taxon>Mirini</taxon>
        <taxon>Lygus</taxon>
    </lineage>
</organism>
<evidence type="ECO:0000313" key="3">
    <source>
        <dbReference type="EMBL" id="JAP97096.1"/>
    </source>
</evidence>
<dbReference type="EMBL" id="GDHC01021532">
    <property type="protein sequence ID" value="JAP97096.1"/>
    <property type="molecule type" value="Transcribed_RNA"/>
</dbReference>
<gene>
    <name evidence="3" type="ORF">g.21159</name>
</gene>
<keyword evidence="2" id="KW-0732">Signal</keyword>